<name>A0AAW9REU7_9GAMM</name>
<keyword evidence="3" id="KW-1185">Reference proteome</keyword>
<evidence type="ECO:0000313" key="2">
    <source>
        <dbReference type="EMBL" id="MEJ8566316.1"/>
    </source>
</evidence>
<dbReference type="InterPro" id="IPR027417">
    <property type="entry name" value="P-loop_NTPase"/>
</dbReference>
<organism evidence="2 3">
    <name type="scientific">Elongatibacter sediminis</name>
    <dbReference type="NCBI Taxonomy" id="3119006"/>
    <lineage>
        <taxon>Bacteria</taxon>
        <taxon>Pseudomonadati</taxon>
        <taxon>Pseudomonadota</taxon>
        <taxon>Gammaproteobacteria</taxon>
        <taxon>Chromatiales</taxon>
        <taxon>Wenzhouxiangellaceae</taxon>
        <taxon>Elongatibacter</taxon>
    </lineage>
</organism>
<dbReference type="Pfam" id="PF13671">
    <property type="entry name" value="AAA_33"/>
    <property type="match status" value="1"/>
</dbReference>
<evidence type="ECO:0000256" key="1">
    <source>
        <dbReference type="SAM" id="MobiDB-lite"/>
    </source>
</evidence>
<proteinExistence type="predicted"/>
<accession>A0AAW9REU7</accession>
<dbReference type="EMBL" id="JAZHOG010000001">
    <property type="protein sequence ID" value="MEJ8566316.1"/>
    <property type="molecule type" value="Genomic_DNA"/>
</dbReference>
<sequence>MDLPRLVVLSGLPRSGKSTVAALLAERHGFIRVCSDDLREEYGMVWGTRDSRESVVNHVVHYRAMEGLMMARDVVVDTTGMFRAQRRLFFDLSVYSLGKVYPLNARRLLISLDVDDAVWQQRQRDAGRDLAQLGFYRDRFESVTPQEIREVDEHARYTNNTPDELDRMGKEIDRLLSQPHLRRDPSNENGPAQDR</sequence>
<dbReference type="RefSeq" id="WP_354693638.1">
    <property type="nucleotide sequence ID" value="NZ_JAZHOG010000001.1"/>
</dbReference>
<dbReference type="SUPFAM" id="SSF52540">
    <property type="entry name" value="P-loop containing nucleoside triphosphate hydrolases"/>
    <property type="match status" value="1"/>
</dbReference>
<keyword evidence="2" id="KW-0547">Nucleotide-binding</keyword>
<keyword evidence="2" id="KW-0067">ATP-binding</keyword>
<dbReference type="AlphaFoldDB" id="A0AAW9REU7"/>
<comment type="caution">
    <text evidence="2">The sequence shown here is derived from an EMBL/GenBank/DDBJ whole genome shotgun (WGS) entry which is preliminary data.</text>
</comment>
<reference evidence="2 3" key="1">
    <citation type="submission" date="2024-02" db="EMBL/GenBank/DDBJ databases">
        <title>A novel Wenzhouxiangellaceae bacterium, isolated from coastal sediments.</title>
        <authorList>
            <person name="Du Z.-J."/>
            <person name="Ye Y.-Q."/>
            <person name="Zhang X.-Y."/>
        </authorList>
    </citation>
    <scope>NUCLEOTIDE SEQUENCE [LARGE SCALE GENOMIC DNA]</scope>
    <source>
        <strain evidence="2 3">CH-27</strain>
    </source>
</reference>
<dbReference type="Proteomes" id="UP001359886">
    <property type="component" value="Unassembled WGS sequence"/>
</dbReference>
<protein>
    <submittedName>
        <fullName evidence="2">ATP-binding protein</fullName>
    </submittedName>
</protein>
<dbReference type="Gene3D" id="3.40.50.300">
    <property type="entry name" value="P-loop containing nucleotide triphosphate hydrolases"/>
    <property type="match status" value="1"/>
</dbReference>
<feature type="region of interest" description="Disordered" evidence="1">
    <location>
        <begin position="175"/>
        <end position="195"/>
    </location>
</feature>
<dbReference type="GO" id="GO:0005524">
    <property type="term" value="F:ATP binding"/>
    <property type="evidence" value="ECO:0007669"/>
    <property type="project" value="UniProtKB-KW"/>
</dbReference>
<evidence type="ECO:0000313" key="3">
    <source>
        <dbReference type="Proteomes" id="UP001359886"/>
    </source>
</evidence>
<gene>
    <name evidence="2" type="ORF">V3330_01655</name>
</gene>